<evidence type="ECO:0000313" key="1">
    <source>
        <dbReference type="EMBL" id="BCJ32969.1"/>
    </source>
</evidence>
<evidence type="ECO:0000313" key="2">
    <source>
        <dbReference type="Proteomes" id="UP000611640"/>
    </source>
</evidence>
<keyword evidence="2" id="KW-1185">Reference proteome</keyword>
<organism evidence="1 2">
    <name type="scientific">Actinocatenispora thailandica</name>
    <dbReference type="NCBI Taxonomy" id="227318"/>
    <lineage>
        <taxon>Bacteria</taxon>
        <taxon>Bacillati</taxon>
        <taxon>Actinomycetota</taxon>
        <taxon>Actinomycetes</taxon>
        <taxon>Micromonosporales</taxon>
        <taxon>Micromonosporaceae</taxon>
        <taxon>Actinocatenispora</taxon>
    </lineage>
</organism>
<name>A0A7R7DJP7_9ACTN</name>
<dbReference type="InterPro" id="IPR029063">
    <property type="entry name" value="SAM-dependent_MTases_sf"/>
</dbReference>
<dbReference type="Gene3D" id="3.40.50.150">
    <property type="entry name" value="Vaccinia Virus protein VP39"/>
    <property type="match status" value="1"/>
</dbReference>
<proteinExistence type="predicted"/>
<reference evidence="1 2" key="1">
    <citation type="submission" date="2020-08" db="EMBL/GenBank/DDBJ databases">
        <title>Whole genome shotgun sequence of Actinocatenispora thailandica NBRC 105041.</title>
        <authorList>
            <person name="Komaki H."/>
            <person name="Tamura T."/>
        </authorList>
    </citation>
    <scope>NUCLEOTIDE SEQUENCE [LARGE SCALE GENOMIC DNA]</scope>
    <source>
        <strain evidence="1 2">NBRC 105041</strain>
    </source>
</reference>
<dbReference type="EMBL" id="AP023355">
    <property type="protein sequence ID" value="BCJ32969.1"/>
    <property type="molecule type" value="Genomic_DNA"/>
</dbReference>
<evidence type="ECO:0008006" key="3">
    <source>
        <dbReference type="Google" id="ProtNLM"/>
    </source>
</evidence>
<accession>A0A7R7DJP7</accession>
<dbReference type="RefSeq" id="WP_203959936.1">
    <property type="nucleotide sequence ID" value="NZ_AP023355.1"/>
</dbReference>
<dbReference type="SUPFAM" id="SSF53335">
    <property type="entry name" value="S-adenosyl-L-methionine-dependent methyltransferases"/>
    <property type="match status" value="1"/>
</dbReference>
<sequence length="244" mass="26643">MRTDYPNLFLDDTVVDRYRDVVYAKGGYAAAISARQRAFMRELVAREFAAPPVHHDFACGTGRALLMLGDLVSDAHGYDVSPAMLRAARDAGSTAELHLVPVGGAPPAPARTEGPALVTMFRLLLNAAPAVRDRALAFAAAALPTAESGLLVLENHGRSPSLRHLGARRRRGEAWFAELTDGEVGELLSRHGFRLVGRRGCALTSRGWYRRRALRRGARLLDDRLAHRLPSVATDVLYLARRTA</sequence>
<dbReference type="KEGG" id="atl:Athai_04720"/>
<dbReference type="Proteomes" id="UP000611640">
    <property type="component" value="Chromosome"/>
</dbReference>
<protein>
    <recommendedName>
        <fullName evidence="3">SAM-dependent methyltransferase</fullName>
    </recommendedName>
</protein>
<dbReference type="AlphaFoldDB" id="A0A7R7DJP7"/>
<gene>
    <name evidence="1" type="ORF">Athai_04720</name>
</gene>